<dbReference type="OrthoDB" id="9800547at2"/>
<comment type="similarity">
    <text evidence="2">Belongs to the HpcH/HpaI aldolase family.</text>
</comment>
<dbReference type="EC" id="3.1.2.-" evidence="8"/>
<keyword evidence="3 6" id="KW-0479">Metal-binding</keyword>
<feature type="binding site" evidence="5">
    <location>
        <position position="126"/>
    </location>
    <ligand>
        <name>substrate</name>
    </ligand>
</feature>
<evidence type="ECO:0000313" key="8">
    <source>
        <dbReference type="EMBL" id="SLN46521.1"/>
    </source>
</evidence>
<evidence type="ECO:0000256" key="2">
    <source>
        <dbReference type="ARBA" id="ARBA00005568"/>
    </source>
</evidence>
<dbReference type="Proteomes" id="UP000193200">
    <property type="component" value="Unassembled WGS sequence"/>
</dbReference>
<sequence length="287" mass="30730">MTSRPVRSILFVPGDSERKIARSAESGTDAVIFDMEDSVHPDRKAAARDITAAALATPLPARRFVRVNSLESGYFEADIAILAAAPPEVVMLPKCGSLDDIRVASDAMAAAGLPAETVRLLPVATETARAVRNLMRSDWSHPRLYGLTWGAEDISADIGAFANRVEGRYEGVFALARDLCLLAAREAGVLAFDTAFTDVRDLDGCRAEATAAYRAGFDGKLAIHPAQVSAINEAFTPSEAQVDWARRVIAALDASGEGVALLDGRMIDMPHQRNAERILRAVEPSGN</sequence>
<dbReference type="PANTHER" id="PTHR32308">
    <property type="entry name" value="LYASE BETA SUBUNIT, PUTATIVE (AFU_ORTHOLOGUE AFUA_4G13030)-RELATED"/>
    <property type="match status" value="1"/>
</dbReference>
<dbReference type="GO" id="GO:0006107">
    <property type="term" value="P:oxaloacetate metabolic process"/>
    <property type="evidence" value="ECO:0007669"/>
    <property type="project" value="TreeGrafter"/>
</dbReference>
<dbReference type="InterPro" id="IPR011206">
    <property type="entry name" value="Citrate_lyase_beta/mcl1/mcl2"/>
</dbReference>
<dbReference type="InterPro" id="IPR005000">
    <property type="entry name" value="Aldolase/citrate-lyase_domain"/>
</dbReference>
<feature type="binding site" evidence="6">
    <location>
        <position position="153"/>
    </location>
    <ligand>
        <name>Mg(2+)</name>
        <dbReference type="ChEBI" id="CHEBI:18420"/>
    </ligand>
</feature>
<dbReference type="EMBL" id="FWFR01000001">
    <property type="protein sequence ID" value="SLN46521.1"/>
    <property type="molecule type" value="Genomic_DNA"/>
</dbReference>
<dbReference type="InterPro" id="IPR040442">
    <property type="entry name" value="Pyrv_kinase-like_dom_sf"/>
</dbReference>
<evidence type="ECO:0000313" key="9">
    <source>
        <dbReference type="Proteomes" id="UP000193200"/>
    </source>
</evidence>
<protein>
    <submittedName>
        <fullName evidence="8">(3S)-malyl-CoA thioesterase</fullName>
        <ecNumber evidence="8">3.1.2.-</ecNumber>
    </submittedName>
</protein>
<dbReference type="GO" id="GO:0000287">
    <property type="term" value="F:magnesium ion binding"/>
    <property type="evidence" value="ECO:0007669"/>
    <property type="project" value="TreeGrafter"/>
</dbReference>
<dbReference type="AlphaFoldDB" id="A0A1Y5SW51"/>
<evidence type="ECO:0000256" key="3">
    <source>
        <dbReference type="ARBA" id="ARBA00022723"/>
    </source>
</evidence>
<feature type="binding site" evidence="5">
    <location>
        <position position="66"/>
    </location>
    <ligand>
        <name>substrate</name>
    </ligand>
</feature>
<dbReference type="Pfam" id="PF03328">
    <property type="entry name" value="HpcH_HpaI"/>
    <property type="match status" value="1"/>
</dbReference>
<dbReference type="GO" id="GO:0016787">
    <property type="term" value="F:hydrolase activity"/>
    <property type="evidence" value="ECO:0007669"/>
    <property type="project" value="UniProtKB-KW"/>
</dbReference>
<dbReference type="PIRSF" id="PIRSF015582">
    <property type="entry name" value="Cit_lyase_B"/>
    <property type="match status" value="1"/>
</dbReference>
<evidence type="ECO:0000259" key="7">
    <source>
        <dbReference type="Pfam" id="PF03328"/>
    </source>
</evidence>
<gene>
    <name evidence="8" type="primary">mcl2_2</name>
    <name evidence="8" type="ORF">OCH7691_01991</name>
</gene>
<dbReference type="InterPro" id="IPR015813">
    <property type="entry name" value="Pyrv/PenolPyrv_kinase-like_dom"/>
</dbReference>
<evidence type="ECO:0000256" key="4">
    <source>
        <dbReference type="ARBA" id="ARBA00022842"/>
    </source>
</evidence>
<name>A0A1Y5SW51_9PROT</name>
<dbReference type="SUPFAM" id="SSF51621">
    <property type="entry name" value="Phosphoenolpyruvate/pyruvate domain"/>
    <property type="match status" value="1"/>
</dbReference>
<evidence type="ECO:0000256" key="5">
    <source>
        <dbReference type="PIRSR" id="PIRSR015582-1"/>
    </source>
</evidence>
<comment type="cofactor">
    <cofactor evidence="1">
        <name>Mg(2+)</name>
        <dbReference type="ChEBI" id="CHEBI:18420"/>
    </cofactor>
</comment>
<keyword evidence="9" id="KW-1185">Reference proteome</keyword>
<dbReference type="InParanoid" id="A0A1Y5SW51"/>
<dbReference type="Gene3D" id="3.20.20.60">
    <property type="entry name" value="Phosphoenolpyruvate-binding domains"/>
    <property type="match status" value="1"/>
</dbReference>
<dbReference type="RefSeq" id="WP_085883200.1">
    <property type="nucleotide sequence ID" value="NZ_FWFR01000001.1"/>
</dbReference>
<evidence type="ECO:0000256" key="1">
    <source>
        <dbReference type="ARBA" id="ARBA00001946"/>
    </source>
</evidence>
<feature type="binding site" evidence="6">
    <location>
        <position position="126"/>
    </location>
    <ligand>
        <name>Mg(2+)</name>
        <dbReference type="ChEBI" id="CHEBI:18420"/>
    </ligand>
</feature>
<organism evidence="8 9">
    <name type="scientific">Oceanibacterium hippocampi</name>
    <dbReference type="NCBI Taxonomy" id="745714"/>
    <lineage>
        <taxon>Bacteria</taxon>
        <taxon>Pseudomonadati</taxon>
        <taxon>Pseudomonadota</taxon>
        <taxon>Alphaproteobacteria</taxon>
        <taxon>Sneathiellales</taxon>
        <taxon>Sneathiellaceae</taxon>
        <taxon>Oceanibacterium</taxon>
    </lineage>
</organism>
<evidence type="ECO:0000256" key="6">
    <source>
        <dbReference type="PIRSR" id="PIRSR015582-2"/>
    </source>
</evidence>
<keyword evidence="4 6" id="KW-0460">Magnesium</keyword>
<accession>A0A1Y5SW51</accession>
<feature type="domain" description="HpcH/HpaI aldolase/citrate lyase" evidence="7">
    <location>
        <begin position="7"/>
        <end position="225"/>
    </location>
</feature>
<proteinExistence type="inferred from homology"/>
<reference evidence="8 9" key="1">
    <citation type="submission" date="2017-03" db="EMBL/GenBank/DDBJ databases">
        <authorList>
            <person name="Afonso C.L."/>
            <person name="Miller P.J."/>
            <person name="Scott M.A."/>
            <person name="Spackman E."/>
            <person name="Goraichik I."/>
            <person name="Dimitrov K.M."/>
            <person name="Suarez D.L."/>
            <person name="Swayne D.E."/>
        </authorList>
    </citation>
    <scope>NUCLEOTIDE SEQUENCE [LARGE SCALE GENOMIC DNA]</scope>
    <source>
        <strain evidence="8 9">CECT 7691</strain>
    </source>
</reference>
<dbReference type="PANTHER" id="PTHR32308:SF0">
    <property type="entry name" value="HPCH_HPAI ALDOLASE_CITRATE LYASE DOMAIN-CONTAINING PROTEIN"/>
    <property type="match status" value="1"/>
</dbReference>
<keyword evidence="8" id="KW-0378">Hydrolase</keyword>